<protein>
    <submittedName>
        <fullName evidence="2">Baeyer-Villiger flavin-containing monooxygenase</fullName>
        <ecNumber evidence="2">1.14.13.-</ecNumber>
    </submittedName>
</protein>
<dbReference type="PRINTS" id="PR00368">
    <property type="entry name" value="FADPNR"/>
</dbReference>
<reference evidence="2 3" key="1">
    <citation type="journal article" date="2018" name="Sci. Rep.">
        <title>A novel species of the marine cyanobacterium Acaryochloris with a unique pigment content and lifestyle.</title>
        <authorList>
            <person name="Partensky F."/>
            <person name="Six C."/>
            <person name="Ratin M."/>
            <person name="Garczarek L."/>
            <person name="Vaulot D."/>
            <person name="Probert I."/>
            <person name="Calteau A."/>
            <person name="Gourvil P."/>
            <person name="Marie D."/>
            <person name="Grebert T."/>
            <person name="Bouchier C."/>
            <person name="Le Panse S."/>
            <person name="Gachenot M."/>
            <person name="Rodriguez F."/>
            <person name="Garrido J.L."/>
        </authorList>
    </citation>
    <scope>NUCLEOTIDE SEQUENCE [LARGE SCALE GENOMIC DNA]</scope>
    <source>
        <strain evidence="2 3">RCC1774</strain>
    </source>
</reference>
<keyword evidence="3" id="KW-1185">Reference proteome</keyword>
<dbReference type="InterPro" id="IPR050982">
    <property type="entry name" value="Auxin_biosynth/cation_transpt"/>
</dbReference>
<dbReference type="OrthoDB" id="178899at2"/>
<keyword evidence="2" id="KW-0503">Monooxygenase</keyword>
<dbReference type="Pfam" id="PF13738">
    <property type="entry name" value="Pyr_redox_3"/>
    <property type="match status" value="1"/>
</dbReference>
<comment type="caution">
    <text evidence="2">The sequence shown here is derived from an EMBL/GenBank/DDBJ whole genome shotgun (WGS) entry which is preliminary data.</text>
</comment>
<dbReference type="InterPro" id="IPR036188">
    <property type="entry name" value="FAD/NAD-bd_sf"/>
</dbReference>
<evidence type="ECO:0000256" key="1">
    <source>
        <dbReference type="ARBA" id="ARBA00023002"/>
    </source>
</evidence>
<organism evidence="2 3">
    <name type="scientific">Acaryochloris thomasi RCC1774</name>
    <dbReference type="NCBI Taxonomy" id="1764569"/>
    <lineage>
        <taxon>Bacteria</taxon>
        <taxon>Bacillati</taxon>
        <taxon>Cyanobacteriota</taxon>
        <taxon>Cyanophyceae</taxon>
        <taxon>Acaryochloridales</taxon>
        <taxon>Acaryochloridaceae</taxon>
        <taxon>Acaryochloris</taxon>
        <taxon>Acaryochloris thomasi</taxon>
    </lineage>
</organism>
<dbReference type="Gene3D" id="3.50.50.60">
    <property type="entry name" value="FAD/NAD(P)-binding domain"/>
    <property type="match status" value="2"/>
</dbReference>
<dbReference type="PANTHER" id="PTHR43539:SF89">
    <property type="entry name" value="NAD(P)-BINDING DOMAIN-CONTAINING PROTEIN"/>
    <property type="match status" value="1"/>
</dbReference>
<keyword evidence="1 2" id="KW-0560">Oxidoreductase</keyword>
<dbReference type="PANTHER" id="PTHR43539">
    <property type="entry name" value="FLAVIN-BINDING MONOOXYGENASE-LIKE PROTEIN (AFU_ORTHOLOGUE AFUA_4G09220)"/>
    <property type="match status" value="1"/>
</dbReference>
<evidence type="ECO:0000313" key="3">
    <source>
        <dbReference type="Proteomes" id="UP000248857"/>
    </source>
</evidence>
<dbReference type="AlphaFoldDB" id="A0A2W1JKC7"/>
<dbReference type="GO" id="GO:0050660">
    <property type="term" value="F:flavin adenine dinucleotide binding"/>
    <property type="evidence" value="ECO:0007669"/>
    <property type="project" value="TreeGrafter"/>
</dbReference>
<dbReference type="GO" id="GO:0004497">
    <property type="term" value="F:monooxygenase activity"/>
    <property type="evidence" value="ECO:0007669"/>
    <property type="project" value="UniProtKB-KW"/>
</dbReference>
<dbReference type="SUPFAM" id="SSF51905">
    <property type="entry name" value="FAD/NAD(P)-binding domain"/>
    <property type="match status" value="2"/>
</dbReference>
<sequence length="373" mass="41248">MTQSTSFYDVVIVGAGPAGVGCAVALRELGLDNFILVDRLQVGASFSRWPVEMNLITPSFPSHGFGLLDLNAITLKTSPALAFRREHINGQQYALYLQTVVDHFQLPVQTETDVLAIEPLSQCRGFILKTSGGDFTTQFVIWAAGEFQYPKLNPFLGADHCIHNSQIRSWSNLPGDEFTIIGGYESGMDAATHLVALGKKVRVLDRTGVWGSQETDPSVSLSPYTLQRLRLAHQTGRLELLSNVSIGEVKKMPGGYAVYSEYQKWLTVHPPILCTGFETSLKQIAPLFHWSENHAVLNEQDESTRTPGLFVVGPSVRHPGLIFCFIYKFRQRFAVVAHAIALRLGIDPAPLETYRQSGLFLDDLSCCDNDCIC</sequence>
<name>A0A2W1JKC7_9CYAN</name>
<gene>
    <name evidence="2" type="ORF">C1752_06328</name>
</gene>
<dbReference type="RefSeq" id="WP_110988022.1">
    <property type="nucleotide sequence ID" value="NZ_CAWNWM010000017.1"/>
</dbReference>
<accession>A0A2W1JKC7</accession>
<dbReference type="PRINTS" id="PR00411">
    <property type="entry name" value="PNDRDTASEI"/>
</dbReference>
<evidence type="ECO:0000313" key="2">
    <source>
        <dbReference type="EMBL" id="PZD71422.1"/>
    </source>
</evidence>
<dbReference type="Proteomes" id="UP000248857">
    <property type="component" value="Unassembled WGS sequence"/>
</dbReference>
<dbReference type="EC" id="1.14.13.-" evidence="2"/>
<proteinExistence type="predicted"/>
<dbReference type="EMBL" id="PQWO01000017">
    <property type="protein sequence ID" value="PZD71422.1"/>
    <property type="molecule type" value="Genomic_DNA"/>
</dbReference>